<dbReference type="Pfam" id="PF20700">
    <property type="entry name" value="Mutator"/>
    <property type="match status" value="1"/>
</dbReference>
<keyword evidence="1" id="KW-0732">Signal</keyword>
<accession>A0A026VU21</accession>
<evidence type="ECO:0000256" key="1">
    <source>
        <dbReference type="SAM" id="SignalP"/>
    </source>
</evidence>
<feature type="chain" id="PRO_5001540614" description="Mutator-like transposase domain-containing protein" evidence="1">
    <location>
        <begin position="23"/>
        <end position="495"/>
    </location>
</feature>
<evidence type="ECO:0000259" key="2">
    <source>
        <dbReference type="Pfam" id="PF20700"/>
    </source>
</evidence>
<organism evidence="3 4">
    <name type="scientific">Ooceraea biroi</name>
    <name type="common">Clonal raider ant</name>
    <name type="synonym">Cerapachys biroi</name>
    <dbReference type="NCBI Taxonomy" id="2015173"/>
    <lineage>
        <taxon>Eukaryota</taxon>
        <taxon>Metazoa</taxon>
        <taxon>Ecdysozoa</taxon>
        <taxon>Arthropoda</taxon>
        <taxon>Hexapoda</taxon>
        <taxon>Insecta</taxon>
        <taxon>Pterygota</taxon>
        <taxon>Neoptera</taxon>
        <taxon>Endopterygota</taxon>
        <taxon>Hymenoptera</taxon>
        <taxon>Apocrita</taxon>
        <taxon>Aculeata</taxon>
        <taxon>Formicoidea</taxon>
        <taxon>Formicidae</taxon>
        <taxon>Dorylinae</taxon>
        <taxon>Ooceraea</taxon>
    </lineage>
</organism>
<proteinExistence type="predicted"/>
<dbReference type="AlphaFoldDB" id="A0A026VU21"/>
<keyword evidence="4" id="KW-1185">Reference proteome</keyword>
<feature type="signal peptide" evidence="1">
    <location>
        <begin position="1"/>
        <end position="22"/>
    </location>
</feature>
<evidence type="ECO:0000313" key="4">
    <source>
        <dbReference type="Proteomes" id="UP000053097"/>
    </source>
</evidence>
<reference evidence="3 4" key="1">
    <citation type="journal article" date="2014" name="Curr. Biol.">
        <title>The genome of the clonal raider ant Cerapachys biroi.</title>
        <authorList>
            <person name="Oxley P.R."/>
            <person name="Ji L."/>
            <person name="Fetter-Pruneda I."/>
            <person name="McKenzie S.K."/>
            <person name="Li C."/>
            <person name="Hu H."/>
            <person name="Zhang G."/>
            <person name="Kronauer D.J."/>
        </authorList>
    </citation>
    <scope>NUCLEOTIDE SEQUENCE [LARGE SCALE GENOMIC DNA]</scope>
</reference>
<dbReference type="OMA" id="AHEENCA"/>
<gene>
    <name evidence="3" type="ORF">X777_16489</name>
</gene>
<dbReference type="EMBL" id="KK107921">
    <property type="protein sequence ID" value="EZA47227.1"/>
    <property type="molecule type" value="Genomic_DNA"/>
</dbReference>
<feature type="domain" description="Mutator-like transposase" evidence="2">
    <location>
        <begin position="3"/>
        <end position="264"/>
    </location>
</feature>
<dbReference type="InterPro" id="IPR049012">
    <property type="entry name" value="Mutator_transp_dom"/>
</dbReference>
<evidence type="ECO:0000313" key="3">
    <source>
        <dbReference type="EMBL" id="EZA47227.1"/>
    </source>
</evidence>
<dbReference type="Proteomes" id="UP000053097">
    <property type="component" value="Unassembled WGS sequence"/>
</dbReference>
<protein>
    <recommendedName>
        <fullName evidence="2">Mutator-like transposase domain-containing protein</fullName>
    </recommendedName>
</protein>
<sequence>MHGYRIIHFLSLFNILSTLLKCKECENDVEFKVKGEQGLGFKLLVECDCGSNEIDSCPKINNKAFEINRRIVFAMRVLGVGLQGINIFCGLMDLGQGLSTNIYYSCLANVWIAAKAVFEIVIRKAASEEKEKNAEAGNEPSHLSVSGDGTWSKRGFSSFGVVTLIGKYSNKLLDLIVKFSFCQACNYWRNKDDITDDELQQWYEAHEENCACNHSGSAGKLEVDGIIEMFTRSDELHNVKYVNYIGDGDTKTFKALLESQPYGDQLIGGKGPGKLIDSLIKDLTIYYGLSIIRNSNSVNAMKDAIWATFYHKYSTDENPQHEKCPPGADLWCKWRQAEINNTLSEYKHPAPLTSEAQEILRPIYEHLSSADLLERCLGGHIQNNNESFNAVLWKFAPKHIFSSAKIIEISSFLATCIFNEGFVPLLQIMEGMGIKLGINAKIMADRRDERRFRIAEKRATAASKEARLAHRLEQCTKNELYEEEEGILYGPGIAD</sequence>
<dbReference type="OrthoDB" id="10060618at2759"/>
<name>A0A026VU21_OOCBI</name>